<dbReference type="InterPro" id="IPR016186">
    <property type="entry name" value="C-type_lectin-like/link_sf"/>
</dbReference>
<feature type="disulfide bond" evidence="2">
    <location>
        <begin position="62"/>
        <end position="72"/>
    </location>
</feature>
<keyword evidence="2" id="KW-0245">EGF-like domain</keyword>
<dbReference type="AlphaFoldDB" id="A0A1B6ICQ4"/>
<evidence type="ECO:0000259" key="4">
    <source>
        <dbReference type="PROSITE" id="PS50041"/>
    </source>
</evidence>
<evidence type="ECO:0000313" key="5">
    <source>
        <dbReference type="EMBL" id="JAS84724.1"/>
    </source>
</evidence>
<evidence type="ECO:0000256" key="2">
    <source>
        <dbReference type="PROSITE-ProRule" id="PRU00076"/>
    </source>
</evidence>
<dbReference type="InterPro" id="IPR018378">
    <property type="entry name" value="C-type_lectin_CS"/>
</dbReference>
<dbReference type="PANTHER" id="PTHR22802:SF465">
    <property type="entry name" value="AT17652P-RELATED"/>
    <property type="match status" value="1"/>
</dbReference>
<dbReference type="SMART" id="SM00034">
    <property type="entry name" value="CLECT"/>
    <property type="match status" value="1"/>
</dbReference>
<dbReference type="SUPFAM" id="SSF56436">
    <property type="entry name" value="C-type lectin-like"/>
    <property type="match status" value="1"/>
</dbReference>
<protein>
    <recommendedName>
        <fullName evidence="6">C-type lectin domain-containing protein</fullName>
    </recommendedName>
</protein>
<name>A0A1B6ICQ4_9HEMI</name>
<proteinExistence type="predicted"/>
<dbReference type="PROSITE" id="PS50026">
    <property type="entry name" value="EGF_3"/>
    <property type="match status" value="1"/>
</dbReference>
<feature type="non-terminal residue" evidence="5">
    <location>
        <position position="1"/>
    </location>
</feature>
<dbReference type="InterPro" id="IPR051004">
    <property type="entry name" value="DC-SIGN_domain-containing"/>
</dbReference>
<dbReference type="PANTHER" id="PTHR22802">
    <property type="entry name" value="C-TYPE LECTIN SUPERFAMILY MEMBER"/>
    <property type="match status" value="1"/>
</dbReference>
<evidence type="ECO:0000256" key="1">
    <source>
        <dbReference type="ARBA" id="ARBA00023157"/>
    </source>
</evidence>
<dbReference type="Pfam" id="PF00059">
    <property type="entry name" value="Lectin_C"/>
    <property type="match status" value="1"/>
</dbReference>
<accession>A0A1B6ICQ4</accession>
<dbReference type="Gene3D" id="3.10.100.10">
    <property type="entry name" value="Mannose-Binding Protein A, subunit A"/>
    <property type="match status" value="1"/>
</dbReference>
<feature type="domain" description="C-type lectin" evidence="4">
    <location>
        <begin position="116"/>
        <end position="243"/>
    </location>
</feature>
<organism evidence="5">
    <name type="scientific">Homalodisca liturata</name>
    <dbReference type="NCBI Taxonomy" id="320908"/>
    <lineage>
        <taxon>Eukaryota</taxon>
        <taxon>Metazoa</taxon>
        <taxon>Ecdysozoa</taxon>
        <taxon>Arthropoda</taxon>
        <taxon>Hexapoda</taxon>
        <taxon>Insecta</taxon>
        <taxon>Pterygota</taxon>
        <taxon>Neoptera</taxon>
        <taxon>Paraneoptera</taxon>
        <taxon>Hemiptera</taxon>
        <taxon>Auchenorrhyncha</taxon>
        <taxon>Membracoidea</taxon>
        <taxon>Cicadellidae</taxon>
        <taxon>Cicadellinae</taxon>
        <taxon>Proconiini</taxon>
        <taxon>Homalodisca</taxon>
    </lineage>
</organism>
<reference evidence="5" key="1">
    <citation type="submission" date="2015-11" db="EMBL/GenBank/DDBJ databases">
        <title>De novo transcriptome assembly of four potential Pierce s Disease insect vectors from Arizona vineyards.</title>
        <authorList>
            <person name="Tassone E.E."/>
        </authorList>
    </citation>
    <scope>NUCLEOTIDE SEQUENCE</scope>
</reference>
<sequence length="247" mass="27730">SRLSSSLKMVKVIIFLFLLLAITRPSVLLLQRMDNAALPECVGDEDCPNHKACVSLSCVDPCDGRCGNNTECHARDHIAACSCLPGYSGHPFASTGCIANTNQGCTCGTIGHRNSHGGRKQFHAKTFSTKNWFEALLYCQSNGKQLASIQSKEENEQFFEEIKKTEGYKNDNSYLFWTAGTDLAREGVWYWMTTGLTIDGFSDWSPNEPNNFEDREHCLGFADRNPKKWFDADCKKILAYFVCESYE</sequence>
<dbReference type="InterPro" id="IPR016187">
    <property type="entry name" value="CTDL_fold"/>
</dbReference>
<dbReference type="SUPFAM" id="SSF90148">
    <property type="entry name" value="DPY module"/>
    <property type="match status" value="1"/>
</dbReference>
<evidence type="ECO:0008006" key="6">
    <source>
        <dbReference type="Google" id="ProtNLM"/>
    </source>
</evidence>
<dbReference type="EMBL" id="GECU01022982">
    <property type="protein sequence ID" value="JAS84724.1"/>
    <property type="molecule type" value="Transcribed_RNA"/>
</dbReference>
<dbReference type="PROSITE" id="PS50041">
    <property type="entry name" value="C_TYPE_LECTIN_2"/>
    <property type="match status" value="1"/>
</dbReference>
<dbReference type="InterPro" id="IPR001304">
    <property type="entry name" value="C-type_lectin-like"/>
</dbReference>
<comment type="caution">
    <text evidence="2">Lacks conserved residue(s) required for the propagation of feature annotation.</text>
</comment>
<dbReference type="CDD" id="cd00037">
    <property type="entry name" value="CLECT"/>
    <property type="match status" value="1"/>
</dbReference>
<gene>
    <name evidence="5" type="ORF">g.23749</name>
</gene>
<evidence type="ECO:0000259" key="3">
    <source>
        <dbReference type="PROSITE" id="PS50026"/>
    </source>
</evidence>
<dbReference type="PROSITE" id="PS00615">
    <property type="entry name" value="C_TYPE_LECTIN_1"/>
    <property type="match status" value="1"/>
</dbReference>
<feature type="domain" description="EGF-like" evidence="3">
    <location>
        <begin position="59"/>
        <end position="94"/>
    </location>
</feature>
<dbReference type="InterPro" id="IPR000742">
    <property type="entry name" value="EGF"/>
</dbReference>
<keyword evidence="1 2" id="KW-1015">Disulfide bond</keyword>